<protein>
    <submittedName>
        <fullName evidence="2">Uncharacterized protein</fullName>
    </submittedName>
</protein>
<sequence length="129" mass="14292">MLRSYNWIDVRQIGDRGTVNAYIINDRLAWYGSREGTRYSLFSATVVASEAEQPDQGKLDNQEPLHRLPRMFPGEQQMPAGDGLPPPSEPSLPGMEPDLPAAQESADREPRDEPQSLGSITGTLLNRLS</sequence>
<evidence type="ECO:0000256" key="1">
    <source>
        <dbReference type="SAM" id="MobiDB-lite"/>
    </source>
</evidence>
<accession>A0A015M3F4</accession>
<feature type="compositionally biased region" description="Basic and acidic residues" evidence="1">
    <location>
        <begin position="105"/>
        <end position="114"/>
    </location>
</feature>
<comment type="caution">
    <text evidence="2">The sequence shown here is derived from an EMBL/GenBank/DDBJ whole genome shotgun (WGS) entry which is preliminary data.</text>
</comment>
<feature type="compositionally biased region" description="Polar residues" evidence="1">
    <location>
        <begin position="116"/>
        <end position="129"/>
    </location>
</feature>
<evidence type="ECO:0000313" key="2">
    <source>
        <dbReference type="EMBL" id="EXX79536.1"/>
    </source>
</evidence>
<feature type="compositionally biased region" description="Basic and acidic residues" evidence="1">
    <location>
        <begin position="55"/>
        <end position="66"/>
    </location>
</feature>
<proteinExistence type="predicted"/>
<keyword evidence="3" id="KW-1185">Reference proteome</keyword>
<name>A0A015M3F4_RHIIW</name>
<organism evidence="2 3">
    <name type="scientific">Rhizophagus irregularis (strain DAOM 197198w)</name>
    <name type="common">Glomus intraradices</name>
    <dbReference type="NCBI Taxonomy" id="1432141"/>
    <lineage>
        <taxon>Eukaryota</taxon>
        <taxon>Fungi</taxon>
        <taxon>Fungi incertae sedis</taxon>
        <taxon>Mucoromycota</taxon>
        <taxon>Glomeromycotina</taxon>
        <taxon>Glomeromycetes</taxon>
        <taxon>Glomerales</taxon>
        <taxon>Glomeraceae</taxon>
        <taxon>Rhizophagus</taxon>
    </lineage>
</organism>
<feature type="region of interest" description="Disordered" evidence="1">
    <location>
        <begin position="50"/>
        <end position="129"/>
    </location>
</feature>
<evidence type="ECO:0000313" key="3">
    <source>
        <dbReference type="Proteomes" id="UP000022910"/>
    </source>
</evidence>
<dbReference type="Proteomes" id="UP000022910">
    <property type="component" value="Unassembled WGS sequence"/>
</dbReference>
<dbReference type="EMBL" id="JEMT01002733">
    <property type="protein sequence ID" value="EXX79536.1"/>
    <property type="molecule type" value="Genomic_DNA"/>
</dbReference>
<dbReference type="AlphaFoldDB" id="A0A015M3F4"/>
<gene>
    <name evidence="2" type="ORF">RirG_004540</name>
</gene>
<reference evidence="2 3" key="1">
    <citation type="submission" date="2014-02" db="EMBL/GenBank/DDBJ databases">
        <title>Single nucleus genome sequencing reveals high similarity among nuclei of an endomycorrhizal fungus.</title>
        <authorList>
            <person name="Lin K."/>
            <person name="Geurts R."/>
            <person name="Zhang Z."/>
            <person name="Limpens E."/>
            <person name="Saunders D.G."/>
            <person name="Mu D."/>
            <person name="Pang E."/>
            <person name="Cao H."/>
            <person name="Cha H."/>
            <person name="Lin T."/>
            <person name="Zhou Q."/>
            <person name="Shang Y."/>
            <person name="Li Y."/>
            <person name="Ivanov S."/>
            <person name="Sharma T."/>
            <person name="Velzen R.V."/>
            <person name="Ruijter N.D."/>
            <person name="Aanen D.K."/>
            <person name="Win J."/>
            <person name="Kamoun S."/>
            <person name="Bisseling T."/>
            <person name="Huang S."/>
        </authorList>
    </citation>
    <scope>NUCLEOTIDE SEQUENCE [LARGE SCALE GENOMIC DNA]</scope>
    <source>
        <strain evidence="3">DAOM197198w</strain>
    </source>
</reference>
<dbReference type="HOGENOM" id="CLU_116262_1_0_1"/>